<accession>W8EWV7</accession>
<dbReference type="PATRIC" id="fig|1227739.3.peg.2177"/>
<reference evidence="2 3" key="1">
    <citation type="submission" date="2014-01" db="EMBL/GenBank/DDBJ databases">
        <title>Complete genome sequence of ionizing-radiation resistance bacterium Hymenobacter swuensis DY53.</title>
        <authorList>
            <person name="Jung J.-H."/>
            <person name="Jeong S.-W."/>
            <person name="Joe M.-H."/>
            <person name="Cho y.-j."/>
            <person name="Kim M.-K."/>
            <person name="Lim S.-Y."/>
        </authorList>
    </citation>
    <scope>NUCLEOTIDE SEQUENCE [LARGE SCALE GENOMIC DNA]</scope>
    <source>
        <strain evidence="2 3">DY53</strain>
    </source>
</reference>
<feature type="region of interest" description="Disordered" evidence="1">
    <location>
        <begin position="1"/>
        <end position="48"/>
    </location>
</feature>
<evidence type="ECO:0000256" key="1">
    <source>
        <dbReference type="SAM" id="MobiDB-lite"/>
    </source>
</evidence>
<dbReference type="HOGENOM" id="CLU_3153721_0_0_10"/>
<dbReference type="AlphaFoldDB" id="W8EWV7"/>
<dbReference type="Proteomes" id="UP000019423">
    <property type="component" value="Chromosome"/>
</dbReference>
<sequence>MVDGRSSKGNGAGGMRVSEAESLMQEALPLPRHQLQPSTTNRPENESN</sequence>
<organism evidence="2 3">
    <name type="scientific">Hymenobacter swuensis DY53</name>
    <dbReference type="NCBI Taxonomy" id="1227739"/>
    <lineage>
        <taxon>Bacteria</taxon>
        <taxon>Pseudomonadati</taxon>
        <taxon>Bacteroidota</taxon>
        <taxon>Cytophagia</taxon>
        <taxon>Cytophagales</taxon>
        <taxon>Hymenobacteraceae</taxon>
        <taxon>Hymenobacter</taxon>
    </lineage>
</organism>
<name>W8EWV7_9BACT</name>
<keyword evidence="3" id="KW-1185">Reference proteome</keyword>
<evidence type="ECO:0000313" key="2">
    <source>
        <dbReference type="EMBL" id="AHJ97554.1"/>
    </source>
</evidence>
<gene>
    <name evidence="2" type="ORF">Hsw_1959</name>
</gene>
<proteinExistence type="predicted"/>
<evidence type="ECO:0000313" key="3">
    <source>
        <dbReference type="Proteomes" id="UP000019423"/>
    </source>
</evidence>
<dbReference type="EMBL" id="CP007145">
    <property type="protein sequence ID" value="AHJ97554.1"/>
    <property type="molecule type" value="Genomic_DNA"/>
</dbReference>
<protein>
    <submittedName>
        <fullName evidence="2">Uncharacterized protein</fullName>
    </submittedName>
</protein>
<dbReference type="KEGG" id="hsw:Hsw_1959"/>